<dbReference type="EMBL" id="JABBXH010000001">
    <property type="protein sequence ID" value="NMP30586.1"/>
    <property type="molecule type" value="Genomic_DNA"/>
</dbReference>
<reference evidence="1 2" key="1">
    <citation type="submission" date="2020-04" db="EMBL/GenBank/DDBJ databases">
        <title>Thalassotalea sp. M1531, isolated from the surface of marine red alga.</title>
        <authorList>
            <person name="Pang L."/>
            <person name="Lu D.-C."/>
        </authorList>
    </citation>
    <scope>NUCLEOTIDE SEQUENCE [LARGE SCALE GENOMIC DNA]</scope>
    <source>
        <strain evidence="1 2">M1531</strain>
    </source>
</reference>
<dbReference type="NCBIfam" id="TIGR04565">
    <property type="entry name" value="OMP_myx_plus"/>
    <property type="match status" value="1"/>
</dbReference>
<protein>
    <submittedName>
        <fullName evidence="1">Outer membrane beta-barrel domain-containing protein</fullName>
    </submittedName>
</protein>
<keyword evidence="2" id="KW-1185">Reference proteome</keyword>
<dbReference type="Proteomes" id="UP000568664">
    <property type="component" value="Unassembled WGS sequence"/>
</dbReference>
<comment type="caution">
    <text evidence="1">The sequence shown here is derived from an EMBL/GenBank/DDBJ whole genome shotgun (WGS) entry which is preliminary data.</text>
</comment>
<sequence length="206" mass="23012">MSTLVFSAYSQTVTANEQSQAPVVEAKADVERREILDDLLDTEDFEIGIQAGVISIEDFESNAWLSGHIGYHINEHFYVKARYGQAEAGETSFEKLVSAAPLLTDDQRDFTYYGLNIGYNFLPGEIFLTKDLVLNSVFSIEVGGGSTEFAGDDEFTVNITANYRVFINDWVAWDIAMSDYVLDTQVTGESKTTHNLNFVTGLSFYF</sequence>
<accession>A0A7Y0LBD7</accession>
<evidence type="ECO:0000313" key="2">
    <source>
        <dbReference type="Proteomes" id="UP000568664"/>
    </source>
</evidence>
<evidence type="ECO:0000313" key="1">
    <source>
        <dbReference type="EMBL" id="NMP30586.1"/>
    </source>
</evidence>
<name>A0A7Y0LBD7_9GAMM</name>
<gene>
    <name evidence="1" type="ORF">HII17_03340</name>
</gene>
<organism evidence="1 2">
    <name type="scientific">Thalassotalea algicola</name>
    <dbReference type="NCBI Taxonomy" id="2716224"/>
    <lineage>
        <taxon>Bacteria</taxon>
        <taxon>Pseudomonadati</taxon>
        <taxon>Pseudomonadota</taxon>
        <taxon>Gammaproteobacteria</taxon>
        <taxon>Alteromonadales</taxon>
        <taxon>Colwelliaceae</taxon>
        <taxon>Thalassotalea</taxon>
    </lineage>
</organism>
<proteinExistence type="predicted"/>
<dbReference type="InterPro" id="IPR030820">
    <property type="entry name" value="OMP_myx_plus_Proteobacteria"/>
</dbReference>
<dbReference type="AlphaFoldDB" id="A0A7Y0LBD7"/>